<accession>A0A6A6GJY2</accession>
<feature type="chain" id="PRO_5025487847" evidence="2">
    <location>
        <begin position="21"/>
        <end position="118"/>
    </location>
</feature>
<dbReference type="Proteomes" id="UP000799538">
    <property type="component" value="Unassembled WGS sequence"/>
</dbReference>
<evidence type="ECO:0000313" key="4">
    <source>
        <dbReference type="Proteomes" id="UP000799538"/>
    </source>
</evidence>
<reference evidence="4" key="1">
    <citation type="journal article" date="2020" name="Stud. Mycol.">
        <title>101 Dothideomycetes genomes: A test case for predicting lifestyles and emergence of pathogens.</title>
        <authorList>
            <person name="Haridas S."/>
            <person name="Albert R."/>
            <person name="Binder M."/>
            <person name="Bloem J."/>
            <person name="LaButti K."/>
            <person name="Salamov A."/>
            <person name="Andreopoulos B."/>
            <person name="Baker S."/>
            <person name="Barry K."/>
            <person name="Bills G."/>
            <person name="Bluhm B."/>
            <person name="Cannon C."/>
            <person name="Castanera R."/>
            <person name="Culley D."/>
            <person name="Daum C."/>
            <person name="Ezra D."/>
            <person name="Gonzalez J."/>
            <person name="Henrissat B."/>
            <person name="Kuo A."/>
            <person name="Liang C."/>
            <person name="Lipzen A."/>
            <person name="Lutzoni F."/>
            <person name="Magnuson J."/>
            <person name="Mondo S."/>
            <person name="Nolan M."/>
            <person name="Ohm R."/>
            <person name="Pangilinan J."/>
            <person name="Park H.-J."/>
            <person name="Ramirez L."/>
            <person name="Alfaro M."/>
            <person name="Sun H."/>
            <person name="Tritt A."/>
            <person name="Yoshinaga Y."/>
            <person name="Zwiers L.-H."/>
            <person name="Turgeon B."/>
            <person name="Goodwin S."/>
            <person name="Spatafora J."/>
            <person name="Crous P."/>
            <person name="Grigoriev I."/>
        </authorList>
    </citation>
    <scope>NUCLEOTIDE SEQUENCE [LARGE SCALE GENOMIC DNA]</scope>
    <source>
        <strain evidence="4">CECT 20119</strain>
    </source>
</reference>
<keyword evidence="2" id="KW-0732">Signal</keyword>
<gene>
    <name evidence="3" type="ORF">BDZ85DRAFT_279450</name>
</gene>
<evidence type="ECO:0000256" key="1">
    <source>
        <dbReference type="SAM" id="MobiDB-lite"/>
    </source>
</evidence>
<keyword evidence="4" id="KW-1185">Reference proteome</keyword>
<organism evidence="3 4">
    <name type="scientific">Elsinoe ampelina</name>
    <dbReference type="NCBI Taxonomy" id="302913"/>
    <lineage>
        <taxon>Eukaryota</taxon>
        <taxon>Fungi</taxon>
        <taxon>Dikarya</taxon>
        <taxon>Ascomycota</taxon>
        <taxon>Pezizomycotina</taxon>
        <taxon>Dothideomycetes</taxon>
        <taxon>Dothideomycetidae</taxon>
        <taxon>Myriangiales</taxon>
        <taxon>Elsinoaceae</taxon>
        <taxon>Elsinoe</taxon>
    </lineage>
</organism>
<evidence type="ECO:0000256" key="2">
    <source>
        <dbReference type="SAM" id="SignalP"/>
    </source>
</evidence>
<dbReference type="EMBL" id="ML992503">
    <property type="protein sequence ID" value="KAF2225790.1"/>
    <property type="molecule type" value="Genomic_DNA"/>
</dbReference>
<feature type="signal peptide" evidence="2">
    <location>
        <begin position="1"/>
        <end position="20"/>
    </location>
</feature>
<feature type="region of interest" description="Disordered" evidence="1">
    <location>
        <begin position="21"/>
        <end position="77"/>
    </location>
</feature>
<name>A0A6A6GJY2_9PEZI</name>
<proteinExistence type="predicted"/>
<protein>
    <submittedName>
        <fullName evidence="3">Uncharacterized protein</fullName>
    </submittedName>
</protein>
<sequence length="118" mass="12366">MKTQTFSAVLLACLLSVAVAAPPKPPTTPPAQSEAGKSTGLPFKSPSPDGQQPTQPPPKGTLEGVDPTTGFSGKYTDIPTGGGKAVLAIRSICCRLQNAIRLTTSHDTLVLRRSKWVR</sequence>
<dbReference type="AlphaFoldDB" id="A0A6A6GJY2"/>
<evidence type="ECO:0000313" key="3">
    <source>
        <dbReference type="EMBL" id="KAF2225790.1"/>
    </source>
</evidence>